<dbReference type="PROSITE" id="PS00028">
    <property type="entry name" value="ZINC_FINGER_C2H2_1"/>
    <property type="match status" value="1"/>
</dbReference>
<dbReference type="PANTHER" id="PTHR18964">
    <property type="entry name" value="ROK (REPRESSOR, ORF, KINASE) FAMILY"/>
    <property type="match status" value="1"/>
</dbReference>
<comment type="similarity">
    <text evidence="1">Belongs to the ROK (NagC/XylR) family.</text>
</comment>
<dbReference type="InterPro" id="IPR036390">
    <property type="entry name" value="WH_DNA-bd_sf"/>
</dbReference>
<organism evidence="3 4">
    <name type="scientific">Rhodoferax mekongensis</name>
    <dbReference type="NCBI Taxonomy" id="3068341"/>
    <lineage>
        <taxon>Bacteria</taxon>
        <taxon>Pseudomonadati</taxon>
        <taxon>Pseudomonadota</taxon>
        <taxon>Betaproteobacteria</taxon>
        <taxon>Burkholderiales</taxon>
        <taxon>Comamonadaceae</taxon>
        <taxon>Rhodoferax</taxon>
    </lineage>
</organism>
<evidence type="ECO:0000313" key="3">
    <source>
        <dbReference type="EMBL" id="WNO03775.1"/>
    </source>
</evidence>
<reference evidence="3 4" key="1">
    <citation type="submission" date="2023-08" db="EMBL/GenBank/DDBJ databases">
        <title>Rhodoferax potami sp. nov. and Rhodoferax mekongensis sp. nov., isolated from the Mekong River in Thailand.</title>
        <authorList>
            <person name="Kitikhun S."/>
            <person name="Charoenyingcharoen P."/>
            <person name="Siriarchawattana P."/>
            <person name="Likhitrattanapisal S."/>
            <person name="Nilsakha T."/>
            <person name="Chanpet A."/>
            <person name="Rattanawaree P."/>
            <person name="Ingsriswang S."/>
        </authorList>
    </citation>
    <scope>NUCLEOTIDE SEQUENCE [LARGE SCALE GENOMIC DNA]</scope>
    <source>
        <strain evidence="3 4">TBRC 17307</strain>
    </source>
</reference>
<evidence type="ECO:0000256" key="1">
    <source>
        <dbReference type="ARBA" id="ARBA00006479"/>
    </source>
</evidence>
<sequence>MKTTGDLQLLRRINRSVLLRLIRSQPGLSRARLATLSGLTKSTVSGLVRELLDEHWLTEPITPVAGQGMGRPSTPLEIDANKRVLVGIEIAVDCVRIVSVSLTGEVLSHHEAVLDDPRPSSACALATRLLSALTRELDVNHWLLTGVGVCLPGAIDEAGGIVRLAPNLGWRNVPFLEMLAQEFGRLGIPATQIHLQNDGDTAALGEYEFGGGGNEDPLIFLNCDVGVGAGVVLNDRLFTGARGTAGEIGHTVLQVNGPLCSCGRRGCAEAFVGARALQEHTSLDHAAQYLGMMLQNVDAMFNPRVIVIGGRSTFEHPGLVDAARQTQCSYAQSAGMQAPEVRPARYGLHAAAVGAAALVLHEFLRPLLKDANQVAG</sequence>
<accession>A0ABZ0AW77</accession>
<dbReference type="InterPro" id="IPR001387">
    <property type="entry name" value="Cro/C1-type_HTH"/>
</dbReference>
<dbReference type="Pfam" id="PF09339">
    <property type="entry name" value="HTH_IclR"/>
    <property type="match status" value="1"/>
</dbReference>
<dbReference type="InterPro" id="IPR036388">
    <property type="entry name" value="WH-like_DNA-bd_sf"/>
</dbReference>
<dbReference type="Gene3D" id="3.30.420.40">
    <property type="match status" value="3"/>
</dbReference>
<dbReference type="InterPro" id="IPR043129">
    <property type="entry name" value="ATPase_NBD"/>
</dbReference>
<dbReference type="Proteomes" id="UP001302257">
    <property type="component" value="Chromosome"/>
</dbReference>
<evidence type="ECO:0000313" key="4">
    <source>
        <dbReference type="Proteomes" id="UP001302257"/>
    </source>
</evidence>
<evidence type="ECO:0000259" key="2">
    <source>
        <dbReference type="PROSITE" id="PS00028"/>
    </source>
</evidence>
<name>A0ABZ0AW77_9BURK</name>
<keyword evidence="4" id="KW-1185">Reference proteome</keyword>
<dbReference type="EMBL" id="CP132507">
    <property type="protein sequence ID" value="WNO03775.1"/>
    <property type="molecule type" value="Genomic_DNA"/>
</dbReference>
<dbReference type="InterPro" id="IPR013087">
    <property type="entry name" value="Znf_C2H2_type"/>
</dbReference>
<dbReference type="PANTHER" id="PTHR18964:SF149">
    <property type="entry name" value="BIFUNCTIONAL UDP-N-ACETYLGLUCOSAMINE 2-EPIMERASE_N-ACETYLMANNOSAMINE KINASE"/>
    <property type="match status" value="1"/>
</dbReference>
<dbReference type="InterPro" id="IPR000600">
    <property type="entry name" value="ROK"/>
</dbReference>
<dbReference type="RefSeq" id="WP_313866658.1">
    <property type="nucleotide sequence ID" value="NZ_CP132507.1"/>
</dbReference>
<dbReference type="Gene3D" id="1.10.10.10">
    <property type="entry name" value="Winged helix-like DNA-binding domain superfamily/Winged helix DNA-binding domain"/>
    <property type="match status" value="1"/>
</dbReference>
<dbReference type="Pfam" id="PF00480">
    <property type="entry name" value="ROK"/>
    <property type="match status" value="2"/>
</dbReference>
<proteinExistence type="inferred from homology"/>
<gene>
    <name evidence="3" type="ORF">RAN89_12715</name>
</gene>
<feature type="domain" description="C2H2-type" evidence="2">
    <location>
        <begin position="262"/>
        <end position="285"/>
    </location>
</feature>
<dbReference type="SUPFAM" id="SSF46785">
    <property type="entry name" value="Winged helix' DNA-binding domain"/>
    <property type="match status" value="1"/>
</dbReference>
<dbReference type="CDD" id="cd00093">
    <property type="entry name" value="HTH_XRE"/>
    <property type="match status" value="1"/>
</dbReference>
<dbReference type="SUPFAM" id="SSF53067">
    <property type="entry name" value="Actin-like ATPase domain"/>
    <property type="match status" value="1"/>
</dbReference>
<dbReference type="InterPro" id="IPR005471">
    <property type="entry name" value="Tscrpt_reg_IclR_N"/>
</dbReference>
<protein>
    <submittedName>
        <fullName evidence="3">ROK family protein</fullName>
    </submittedName>
</protein>